<accession>A0AAW5JNG1</accession>
<dbReference type="EMBL" id="JANFYS010000002">
    <property type="protein sequence ID" value="MCQ4769168.1"/>
    <property type="molecule type" value="Genomic_DNA"/>
</dbReference>
<dbReference type="Gene3D" id="3.40.309.10">
    <property type="entry name" value="Aldehyde Dehydrogenase, Chain A, domain 2"/>
    <property type="match status" value="1"/>
</dbReference>
<evidence type="ECO:0000313" key="3">
    <source>
        <dbReference type="EMBL" id="MCG4528619.1"/>
    </source>
</evidence>
<reference evidence="4" key="2">
    <citation type="submission" date="2022-06" db="EMBL/GenBank/DDBJ databases">
        <title>Isolation of gut microbiota from human fecal samples.</title>
        <authorList>
            <person name="Pamer E.G."/>
            <person name="Barat B."/>
            <person name="Waligurski E."/>
            <person name="Medina S."/>
            <person name="Paddock L."/>
            <person name="Mostad J."/>
        </authorList>
    </citation>
    <scope>NUCLEOTIDE SEQUENCE</scope>
    <source>
        <strain evidence="4">DFI.9.91</strain>
    </source>
</reference>
<dbReference type="EMBL" id="JAKNJB010000039">
    <property type="protein sequence ID" value="MCG4528619.1"/>
    <property type="molecule type" value="Genomic_DNA"/>
</dbReference>
<organism evidence="4 6">
    <name type="scientific">Intestinimonas massiliensis</name>
    <name type="common">ex Afouda et al. 2020</name>
    <dbReference type="NCBI Taxonomy" id="1673721"/>
    <lineage>
        <taxon>Bacteria</taxon>
        <taxon>Bacillati</taxon>
        <taxon>Bacillota</taxon>
        <taxon>Clostridia</taxon>
        <taxon>Eubacteriales</taxon>
        <taxon>Intestinimonas</taxon>
    </lineage>
</organism>
<dbReference type="CDD" id="cd07122">
    <property type="entry name" value="ALDH_F20_ACDH"/>
    <property type="match status" value="1"/>
</dbReference>
<dbReference type="InterPro" id="IPR015590">
    <property type="entry name" value="Aldehyde_DH_dom"/>
</dbReference>
<dbReference type="SUPFAM" id="SSF53720">
    <property type="entry name" value="ALDH-like"/>
    <property type="match status" value="1"/>
</dbReference>
<dbReference type="Gene3D" id="3.40.605.10">
    <property type="entry name" value="Aldehyde Dehydrogenase, Chain A, domain 1"/>
    <property type="match status" value="1"/>
</dbReference>
<evidence type="ECO:0000313" key="5">
    <source>
        <dbReference type="Proteomes" id="UP001200313"/>
    </source>
</evidence>
<dbReference type="RefSeq" id="WP_238074918.1">
    <property type="nucleotide sequence ID" value="NZ_JAKNJB010000039.1"/>
</dbReference>
<reference evidence="3 5" key="1">
    <citation type="submission" date="2022-01" db="EMBL/GenBank/DDBJ databases">
        <title>Collection of gut derived symbiotic bacterial strains cultured from healthy donors.</title>
        <authorList>
            <person name="Lin H."/>
            <person name="Kohout C."/>
            <person name="Waligurski E."/>
            <person name="Pamer E.G."/>
        </authorList>
    </citation>
    <scope>NUCLEOTIDE SEQUENCE [LARGE SCALE GENOMIC DNA]</scope>
    <source>
        <strain evidence="3 5">DFI.3.7</strain>
    </source>
</reference>
<gene>
    <name evidence="3" type="ORF">L0P79_16360</name>
    <name evidence="4" type="ORF">NE579_01635</name>
</gene>
<comment type="caution">
    <text evidence="4">The sequence shown here is derived from an EMBL/GenBank/DDBJ whole genome shotgun (WGS) entry which is preliminary data.</text>
</comment>
<sequence length="455" mass="48949">MDTKEYIQGLIDRARTAQQEFETYSQEQVDKAVRAIGKIIYDNGEMLARMAVDETRMGKYEDKIVKNKAKAKIVWYKLKGVKSRGIIRYLDDIGIVEVAKPIGVIGCVAPTTNPTMTPNHNAMIALKGGNAIIVCPHPRAKETGIKTVELMRQALREIGYPEDLIQVVPEPTMEASGLIMQLCDACVSTGGPGMVKAAYSSGKPAFGVGAGNVQSLVDTDVDLEQAAEKIARSRTYDNGVLCTCEQCVHIPSAKFDAMVALLQAQGGAYIGSDADVAALRKAMFPNGSINKDVVGSTPQAIAALAGLTVPEEARFLLVRVTKGGRDEDLTKEKLCPVLAICPYDSWEGAVDLAVRNLKNEGAGHSTILHSNNKAHVEYAAVRLPVSRIGVNLVGSSGLGGGFDCGLNPTATLGCGTWGNNSISENLWWHHLVNISRIAYQMPNNPVPTDEEIWAE</sequence>
<dbReference type="Proteomes" id="UP001200313">
    <property type="component" value="Unassembled WGS sequence"/>
</dbReference>
<dbReference type="InterPro" id="IPR016161">
    <property type="entry name" value="Ald_DH/histidinol_DH"/>
</dbReference>
<evidence type="ECO:0000313" key="4">
    <source>
        <dbReference type="EMBL" id="MCQ4769168.1"/>
    </source>
</evidence>
<feature type="domain" description="Aldehyde dehydrogenase" evidence="2">
    <location>
        <begin position="3"/>
        <end position="265"/>
    </location>
</feature>
<keyword evidence="5" id="KW-1185">Reference proteome</keyword>
<evidence type="ECO:0000256" key="1">
    <source>
        <dbReference type="ARBA" id="ARBA00023002"/>
    </source>
</evidence>
<evidence type="ECO:0000313" key="6">
    <source>
        <dbReference type="Proteomes" id="UP001204562"/>
    </source>
</evidence>
<dbReference type="AlphaFoldDB" id="A0AAW5JNG1"/>
<dbReference type="InterPro" id="IPR016163">
    <property type="entry name" value="Ald_DH_C"/>
</dbReference>
<dbReference type="Pfam" id="PF00171">
    <property type="entry name" value="Aldedh"/>
    <property type="match status" value="1"/>
</dbReference>
<name>A0AAW5JNG1_9FIRM</name>
<protein>
    <submittedName>
        <fullName evidence="4">Aldehyde dehydrogenase family protein</fullName>
    </submittedName>
</protein>
<dbReference type="Proteomes" id="UP001204562">
    <property type="component" value="Unassembled WGS sequence"/>
</dbReference>
<dbReference type="GO" id="GO:0016620">
    <property type="term" value="F:oxidoreductase activity, acting on the aldehyde or oxo group of donors, NAD or NADP as acceptor"/>
    <property type="evidence" value="ECO:0007669"/>
    <property type="project" value="InterPro"/>
</dbReference>
<dbReference type="InterPro" id="IPR016162">
    <property type="entry name" value="Ald_DH_N"/>
</dbReference>
<keyword evidence="1" id="KW-0560">Oxidoreductase</keyword>
<proteinExistence type="predicted"/>
<evidence type="ECO:0000259" key="2">
    <source>
        <dbReference type="Pfam" id="PF00171"/>
    </source>
</evidence>
<dbReference type="PANTHER" id="PTHR11699">
    <property type="entry name" value="ALDEHYDE DEHYDROGENASE-RELATED"/>
    <property type="match status" value="1"/>
</dbReference>